<protein>
    <submittedName>
        <fullName evidence="1">Uncharacterized protein</fullName>
    </submittedName>
</protein>
<gene>
    <name evidence="1" type="ORF">C4F50_03390</name>
</gene>
<proteinExistence type="predicted"/>
<keyword evidence="2" id="KW-1185">Reference proteome</keyword>
<reference evidence="1 2" key="1">
    <citation type="submission" date="2018-07" db="EMBL/GenBank/DDBJ databases">
        <title>Genome assembly of strain KB82.</title>
        <authorList>
            <person name="Kukolya J."/>
            <person name="Horvath B."/>
            <person name="Nagy I."/>
            <person name="Toth A."/>
        </authorList>
    </citation>
    <scope>NUCLEOTIDE SEQUENCE [LARGE SCALE GENOMIC DNA]</scope>
    <source>
        <strain evidence="1 2">Kb82</strain>
    </source>
</reference>
<accession>A0ABR9TG18</accession>
<dbReference type="RefSeq" id="WP_193845006.1">
    <property type="nucleotide sequence ID" value="NZ_PRDM01000001.1"/>
</dbReference>
<dbReference type="Proteomes" id="UP000640614">
    <property type="component" value="Unassembled WGS sequence"/>
</dbReference>
<dbReference type="EMBL" id="PRDM01000001">
    <property type="protein sequence ID" value="MBE8723979.1"/>
    <property type="molecule type" value="Genomic_DNA"/>
</dbReference>
<evidence type="ECO:0000313" key="2">
    <source>
        <dbReference type="Proteomes" id="UP000640614"/>
    </source>
</evidence>
<organism evidence="1 2">
    <name type="scientific">Flavobacterium hungaricum</name>
    <dbReference type="NCBI Taxonomy" id="2082725"/>
    <lineage>
        <taxon>Bacteria</taxon>
        <taxon>Pseudomonadati</taxon>
        <taxon>Bacteroidota</taxon>
        <taxon>Flavobacteriia</taxon>
        <taxon>Flavobacteriales</taxon>
        <taxon>Flavobacteriaceae</taxon>
        <taxon>Flavobacterium</taxon>
    </lineage>
</organism>
<comment type="caution">
    <text evidence="1">The sequence shown here is derived from an EMBL/GenBank/DDBJ whole genome shotgun (WGS) entry which is preliminary data.</text>
</comment>
<sequence>MFLPKFLGDKKLIYNNVEDLIALINQDDDLSNCLEFGFTGDSVIYTEHGEEIYSDIFNLDSFRTFQQNFTLSTKSDIWLPMSFDESTYSFVWNLEKYNRNHHRIVSVLKNIADSLGWENDYLLVKEVHERGSFQNGYTIFLSPEVIKREYEENPNPNFDLEKYLLKIDS</sequence>
<name>A0ABR9TG18_9FLAO</name>
<evidence type="ECO:0000313" key="1">
    <source>
        <dbReference type="EMBL" id="MBE8723979.1"/>
    </source>
</evidence>